<proteinExistence type="inferred from homology"/>
<dbReference type="GO" id="GO:0005524">
    <property type="term" value="F:ATP binding"/>
    <property type="evidence" value="ECO:0007669"/>
    <property type="project" value="UniProtKB-KW"/>
</dbReference>
<dbReference type="PANTHER" id="PTHR11136:SF0">
    <property type="entry name" value="DIHYDROFOLATE SYNTHETASE-RELATED"/>
    <property type="match status" value="1"/>
</dbReference>
<dbReference type="InterPro" id="IPR001645">
    <property type="entry name" value="Folylpolyglutamate_synth"/>
</dbReference>
<keyword evidence="8" id="KW-1185">Reference proteome</keyword>
<dbReference type="AlphaFoldDB" id="A0A9W4U0Y5"/>
<evidence type="ECO:0000256" key="5">
    <source>
        <dbReference type="ARBA" id="ARBA00022840"/>
    </source>
</evidence>
<evidence type="ECO:0000313" key="8">
    <source>
        <dbReference type="Proteomes" id="UP001152885"/>
    </source>
</evidence>
<dbReference type="OrthoDB" id="5212574at2759"/>
<dbReference type="EMBL" id="CANTUO010000006">
    <property type="protein sequence ID" value="CAI5760167.1"/>
    <property type="molecule type" value="Genomic_DNA"/>
</dbReference>
<dbReference type="Gene3D" id="3.40.1190.10">
    <property type="entry name" value="Mur-like, catalytic domain"/>
    <property type="match status" value="1"/>
</dbReference>
<name>A0A9W4U0Y5_9ASCO</name>
<evidence type="ECO:0008006" key="9">
    <source>
        <dbReference type="Google" id="ProtNLM"/>
    </source>
</evidence>
<keyword evidence="4" id="KW-0547">Nucleotide-binding</keyword>
<dbReference type="NCBIfam" id="TIGR01499">
    <property type="entry name" value="folC"/>
    <property type="match status" value="1"/>
</dbReference>
<comment type="caution">
    <text evidence="7">The sequence shown here is derived from an EMBL/GenBank/DDBJ whole genome shotgun (WGS) entry which is preliminary data.</text>
</comment>
<comment type="similarity">
    <text evidence="1">Belongs to the folylpolyglutamate synthase family.</text>
</comment>
<evidence type="ECO:0000256" key="3">
    <source>
        <dbReference type="ARBA" id="ARBA00022723"/>
    </source>
</evidence>
<dbReference type="PROSITE" id="PS01011">
    <property type="entry name" value="FOLYLPOLYGLU_SYNT_1"/>
    <property type="match status" value="1"/>
</dbReference>
<dbReference type="GO" id="GO:0046872">
    <property type="term" value="F:metal ion binding"/>
    <property type="evidence" value="ECO:0007669"/>
    <property type="project" value="UniProtKB-KW"/>
</dbReference>
<dbReference type="GO" id="GO:0004326">
    <property type="term" value="F:tetrahydrofolylpolyglutamate synthase activity"/>
    <property type="evidence" value="ECO:0007669"/>
    <property type="project" value="InterPro"/>
</dbReference>
<organism evidence="7 8">
    <name type="scientific">Candida verbasci</name>
    <dbReference type="NCBI Taxonomy" id="1227364"/>
    <lineage>
        <taxon>Eukaryota</taxon>
        <taxon>Fungi</taxon>
        <taxon>Dikarya</taxon>
        <taxon>Ascomycota</taxon>
        <taxon>Saccharomycotina</taxon>
        <taxon>Pichiomycetes</taxon>
        <taxon>Debaryomycetaceae</taxon>
        <taxon>Candida/Lodderomyces clade</taxon>
        <taxon>Candida</taxon>
    </lineage>
</organism>
<dbReference type="PROSITE" id="PS01012">
    <property type="entry name" value="FOLYLPOLYGLU_SYNT_2"/>
    <property type="match status" value="1"/>
</dbReference>
<keyword evidence="5" id="KW-0067">ATP-binding</keyword>
<dbReference type="GO" id="GO:0008841">
    <property type="term" value="F:dihydrofolate synthase activity"/>
    <property type="evidence" value="ECO:0007669"/>
    <property type="project" value="TreeGrafter"/>
</dbReference>
<dbReference type="InterPro" id="IPR018109">
    <property type="entry name" value="Folylpolyglutamate_synth_CS"/>
</dbReference>
<dbReference type="SUPFAM" id="SSF53623">
    <property type="entry name" value="MurD-like peptide ligases, catalytic domain"/>
    <property type="match status" value="1"/>
</dbReference>
<evidence type="ECO:0000256" key="1">
    <source>
        <dbReference type="ARBA" id="ARBA00008276"/>
    </source>
</evidence>
<keyword evidence="6" id="KW-0460">Magnesium</keyword>
<dbReference type="SUPFAM" id="SSF53244">
    <property type="entry name" value="MurD-like peptide ligases, peptide-binding domain"/>
    <property type="match status" value="1"/>
</dbReference>
<dbReference type="InterPro" id="IPR036615">
    <property type="entry name" value="Mur_ligase_C_dom_sf"/>
</dbReference>
<sequence>MIELGLHRITKLLSILNNPQCKYKCVHVAGTNGKGSTLAYLSSILTHAKIRNGKFTSPHLIEYNDSLSINDRVYPRAKFDQKMNEIKRLNTNLELQCTEFEILTATALKIFHDEMVEIALIEVGVGGRLDATNVLRAEQLIACGITKISMDHESLLGDSIEKIAFEKAGIVKDGVSVFIDSTNVPEVIDVVRKVASERNAKLEVVIPSDQDREMLKYSPLKGSYQINNLSLALRILKEINIENVIDGIKSVNWPGRLQNIKTPFGDVLIDGAHNENAAIELRKYLNETYGDIPKVFVIGMTKGKNVRKLISQLVGPNDIIVPTSFSQPENMPWIKSESLEKLKKVGSEFCEVKQMEFEEVFKLDRPVIVCGSLYLCADILKKYS</sequence>
<evidence type="ECO:0000313" key="7">
    <source>
        <dbReference type="EMBL" id="CAI5760167.1"/>
    </source>
</evidence>
<protein>
    <recommendedName>
        <fullName evidence="9">Dihydrofolate synthetase</fullName>
    </recommendedName>
</protein>
<reference evidence="7" key="1">
    <citation type="submission" date="2022-12" db="EMBL/GenBank/DDBJ databases">
        <authorList>
            <person name="Brejova B."/>
        </authorList>
    </citation>
    <scope>NUCLEOTIDE SEQUENCE</scope>
</reference>
<evidence type="ECO:0000256" key="2">
    <source>
        <dbReference type="ARBA" id="ARBA00022598"/>
    </source>
</evidence>
<keyword evidence="3" id="KW-0479">Metal-binding</keyword>
<dbReference type="GO" id="GO:0005739">
    <property type="term" value="C:mitochondrion"/>
    <property type="evidence" value="ECO:0007669"/>
    <property type="project" value="TreeGrafter"/>
</dbReference>
<dbReference type="PIRSF" id="PIRSF001563">
    <property type="entry name" value="Folylpolyglu_synth"/>
    <property type="match status" value="1"/>
</dbReference>
<dbReference type="Gene3D" id="3.90.190.20">
    <property type="entry name" value="Mur ligase, C-terminal domain"/>
    <property type="match status" value="1"/>
</dbReference>
<keyword evidence="2" id="KW-0436">Ligase</keyword>
<gene>
    <name evidence="7" type="ORF">CANVERA_P4677</name>
</gene>
<evidence type="ECO:0000256" key="6">
    <source>
        <dbReference type="ARBA" id="ARBA00022842"/>
    </source>
</evidence>
<dbReference type="Proteomes" id="UP001152885">
    <property type="component" value="Unassembled WGS sequence"/>
</dbReference>
<dbReference type="PANTHER" id="PTHR11136">
    <property type="entry name" value="FOLYLPOLYGLUTAMATE SYNTHASE-RELATED"/>
    <property type="match status" value="1"/>
</dbReference>
<evidence type="ECO:0000256" key="4">
    <source>
        <dbReference type="ARBA" id="ARBA00022741"/>
    </source>
</evidence>
<dbReference type="InterPro" id="IPR036565">
    <property type="entry name" value="Mur-like_cat_sf"/>
</dbReference>
<accession>A0A9W4U0Y5</accession>
<dbReference type="GO" id="GO:0005829">
    <property type="term" value="C:cytosol"/>
    <property type="evidence" value="ECO:0007669"/>
    <property type="project" value="TreeGrafter"/>
</dbReference>